<dbReference type="AlphaFoldDB" id="A0A6I4TX97"/>
<evidence type="ECO:0000256" key="1">
    <source>
        <dbReference type="ARBA" id="ARBA00023002"/>
    </source>
</evidence>
<evidence type="ECO:0000259" key="2">
    <source>
        <dbReference type="Pfam" id="PF01266"/>
    </source>
</evidence>
<dbReference type="SUPFAM" id="SSF51905">
    <property type="entry name" value="FAD/NAD(P)-binding domain"/>
    <property type="match status" value="1"/>
</dbReference>
<dbReference type="OrthoDB" id="8993739at2"/>
<evidence type="ECO:0000313" key="4">
    <source>
        <dbReference type="Proteomes" id="UP000469430"/>
    </source>
</evidence>
<dbReference type="InterPro" id="IPR036188">
    <property type="entry name" value="FAD/NAD-bd_sf"/>
</dbReference>
<dbReference type="RefSeq" id="WP_161390996.1">
    <property type="nucleotide sequence ID" value="NZ_JBHSCP010000001.1"/>
</dbReference>
<dbReference type="EMBL" id="WTYJ01000002">
    <property type="protein sequence ID" value="MXO99258.1"/>
    <property type="molecule type" value="Genomic_DNA"/>
</dbReference>
<dbReference type="PANTHER" id="PTHR13847:SF289">
    <property type="entry name" value="GLYCINE OXIDASE"/>
    <property type="match status" value="1"/>
</dbReference>
<dbReference type="PRINTS" id="PR00419">
    <property type="entry name" value="ADXRDTASE"/>
</dbReference>
<dbReference type="Gene3D" id="3.30.9.10">
    <property type="entry name" value="D-Amino Acid Oxidase, subunit A, domain 2"/>
    <property type="match status" value="1"/>
</dbReference>
<reference evidence="3 4" key="1">
    <citation type="submission" date="2019-12" db="EMBL/GenBank/DDBJ databases">
        <title>Genomic-based taxomic classification of the family Erythrobacteraceae.</title>
        <authorList>
            <person name="Xu L."/>
        </authorList>
    </citation>
    <scope>NUCLEOTIDE SEQUENCE [LARGE SCALE GENOMIC DNA]</scope>
    <source>
        <strain evidence="3 4">S36</strain>
    </source>
</reference>
<protein>
    <submittedName>
        <fullName evidence="3">FAD-dependent oxidoreductase</fullName>
    </submittedName>
</protein>
<dbReference type="GO" id="GO:0016491">
    <property type="term" value="F:oxidoreductase activity"/>
    <property type="evidence" value="ECO:0007669"/>
    <property type="project" value="UniProtKB-KW"/>
</dbReference>
<proteinExistence type="predicted"/>
<gene>
    <name evidence="3" type="ORF">GRI97_09680</name>
</gene>
<accession>A0A6I4TX97</accession>
<organism evidence="3 4">
    <name type="scientific">Croceibacterium xixiisoli</name>
    <dbReference type="NCBI Taxonomy" id="1476466"/>
    <lineage>
        <taxon>Bacteria</taxon>
        <taxon>Pseudomonadati</taxon>
        <taxon>Pseudomonadota</taxon>
        <taxon>Alphaproteobacteria</taxon>
        <taxon>Sphingomonadales</taxon>
        <taxon>Erythrobacteraceae</taxon>
        <taxon>Croceibacterium</taxon>
    </lineage>
</organism>
<dbReference type="Proteomes" id="UP000469430">
    <property type="component" value="Unassembled WGS sequence"/>
</dbReference>
<evidence type="ECO:0000313" key="3">
    <source>
        <dbReference type="EMBL" id="MXO99258.1"/>
    </source>
</evidence>
<keyword evidence="1" id="KW-0560">Oxidoreductase</keyword>
<dbReference type="PANTHER" id="PTHR13847">
    <property type="entry name" value="SARCOSINE DEHYDROGENASE-RELATED"/>
    <property type="match status" value="1"/>
</dbReference>
<feature type="domain" description="FAD dependent oxidoreductase" evidence="2">
    <location>
        <begin position="35"/>
        <end position="371"/>
    </location>
</feature>
<dbReference type="InterPro" id="IPR006076">
    <property type="entry name" value="FAD-dep_OxRdtase"/>
</dbReference>
<dbReference type="Pfam" id="PF01266">
    <property type="entry name" value="DAO"/>
    <property type="match status" value="1"/>
</dbReference>
<sequence length="393" mass="40582">MAGISRRGLFPLLGGAAALSQGTMLRAALPQRGMRVAVIGAGIIGASIAYHLARDGAMVTVLEKEKPAAGATGGSFAWLNAGGKRPHPYYMLNLLGILGWHRLQTELGHDALPMQWNGCVQWRSGADVAQRTQASIEQQMAWGYPSQMIDAARLSALMPGLNPGAVDVASFCPAEGTVNPRVATEAMLAAAETLGATVESPVSVTGFDAGAGPVRRVLTGGGALDVDAVVIAAGLDSMPLSAMLGAHVPIETSPGILAHTEPGANVLPRLAFGAGANMKQPPDGGFVTGSTFAGTPDMAPTRKNGERLLAAARTYVPALHDLKLDWVSIGHRVLPKDSFPIVGHLPGKTNAYVAAMHSGMSMAPLIGELAATEVLGGPKAELLTTFRPDRFAG</sequence>
<dbReference type="Gene3D" id="3.50.50.60">
    <property type="entry name" value="FAD/NAD(P)-binding domain"/>
    <property type="match status" value="1"/>
</dbReference>
<comment type="caution">
    <text evidence="3">The sequence shown here is derived from an EMBL/GenBank/DDBJ whole genome shotgun (WGS) entry which is preliminary data.</text>
</comment>
<dbReference type="GO" id="GO:0005737">
    <property type="term" value="C:cytoplasm"/>
    <property type="evidence" value="ECO:0007669"/>
    <property type="project" value="TreeGrafter"/>
</dbReference>
<keyword evidence="4" id="KW-1185">Reference proteome</keyword>
<name>A0A6I4TX97_9SPHN</name>